<dbReference type="PROSITE" id="PS51198">
    <property type="entry name" value="UVRD_HELICASE_ATP_BIND"/>
    <property type="match status" value="1"/>
</dbReference>
<evidence type="ECO:0000256" key="1">
    <source>
        <dbReference type="ARBA" id="ARBA00022741"/>
    </source>
</evidence>
<evidence type="ECO:0000313" key="9">
    <source>
        <dbReference type="Proteomes" id="UP001196980"/>
    </source>
</evidence>
<keyword evidence="4 6" id="KW-0067">ATP-binding</keyword>
<dbReference type="Pfam" id="PF00580">
    <property type="entry name" value="UvrD-helicase"/>
    <property type="match status" value="1"/>
</dbReference>
<keyword evidence="2 6" id="KW-0378">Hydrolase</keyword>
<feature type="non-terminal residue" evidence="8">
    <location>
        <position position="438"/>
    </location>
</feature>
<dbReference type="InterPro" id="IPR014016">
    <property type="entry name" value="UvrD-like_ATP-bd"/>
</dbReference>
<evidence type="ECO:0000256" key="5">
    <source>
        <dbReference type="ARBA" id="ARBA00034923"/>
    </source>
</evidence>
<keyword evidence="3 6" id="KW-0347">Helicase</keyword>
<reference evidence="8 9" key="1">
    <citation type="journal article" date="2020" name="J Geophys Res Biogeosci">
        <title>Magnetotaxis as an Adaptation to Enable Bacterial Shuttling of Microbial Sulfur and Sulfur Cycling Across Aquatic Oxic#Anoxic Interfaces.</title>
        <authorList>
            <person name="Li J."/>
            <person name="Liu P."/>
            <person name="Wang J."/>
            <person name="Roberts A.P."/>
            <person name="Pan Y."/>
        </authorList>
    </citation>
    <scope>NUCLEOTIDE SEQUENCE [LARGE SCALE GENOMIC DNA]</scope>
    <source>
        <strain evidence="8 9">MYR-1_YQ</strain>
    </source>
</reference>
<evidence type="ECO:0000256" key="6">
    <source>
        <dbReference type="PROSITE-ProRule" id="PRU00560"/>
    </source>
</evidence>
<protein>
    <recommendedName>
        <fullName evidence="5">DNA 3'-5' helicase II</fullName>
    </recommendedName>
</protein>
<keyword evidence="1 6" id="KW-0547">Nucleotide-binding</keyword>
<organism evidence="8 9">
    <name type="scientific">Candidatus Magnetobacterium casense</name>
    <dbReference type="NCBI Taxonomy" id="1455061"/>
    <lineage>
        <taxon>Bacteria</taxon>
        <taxon>Pseudomonadati</taxon>
        <taxon>Nitrospirota</taxon>
        <taxon>Thermodesulfovibrionia</taxon>
        <taxon>Thermodesulfovibrionales</taxon>
        <taxon>Candidatus Magnetobacteriaceae</taxon>
        <taxon>Candidatus Magnetobacterium</taxon>
    </lineage>
</organism>
<accession>A0ABS6S409</accession>
<evidence type="ECO:0000256" key="3">
    <source>
        <dbReference type="ARBA" id="ARBA00022806"/>
    </source>
</evidence>
<keyword evidence="9" id="KW-1185">Reference proteome</keyword>
<comment type="caution">
    <text evidence="8">The sequence shown here is derived from an EMBL/GenBank/DDBJ whole genome shotgun (WGS) entry which is preliminary data.</text>
</comment>
<dbReference type="RefSeq" id="WP_218254195.1">
    <property type="nucleotide sequence ID" value="NZ_JABXWD010000672.1"/>
</dbReference>
<dbReference type="EMBL" id="JABXWD010000672">
    <property type="protein sequence ID" value="MBV6343576.1"/>
    <property type="molecule type" value="Genomic_DNA"/>
</dbReference>
<proteinExistence type="predicted"/>
<evidence type="ECO:0000259" key="7">
    <source>
        <dbReference type="PROSITE" id="PS51198"/>
    </source>
</evidence>
<sequence>MEEFPHSIVLKASAGSGKTRALTKRFVRFLLSADIRNNSLKNIIAITFSNNASREMRQRIVLWLKELSIGKPDTLNELSAELGTDNDSLQRQASVVLDEIFEGFSFFQVRTIDSFMTSIFKASALDMGYNPDFDILLDYEALMEYAFEVFLRRIRHNSKEAALMHGVVDLIHDSRQDDRTFLWEPTSTILREIQAIYRKLASTGARLVINDHYRAMETVKNSLRRQAESLHELIERSQLERSGTSAFANILENIRTDRFADLINRGIKNPPVKKSAKKNTATITLYDDICTQWSELAQTIRQYIKLYSQVYYTPFIRVYKAFEAGLDQVKRQQGMIFIDDISHNLSLYLNQGIVPDVYFRLGQSLCHYLIDEFQDTSPIQWKNLTPLVENSLSQGGSLFVVGDTKQAIYGFRNADYQIMRGLEHSAPFPCAAHRIEEL</sequence>
<dbReference type="Proteomes" id="UP001196980">
    <property type="component" value="Unassembled WGS sequence"/>
</dbReference>
<feature type="binding site" evidence="6">
    <location>
        <begin position="12"/>
        <end position="19"/>
    </location>
    <ligand>
        <name>ATP</name>
        <dbReference type="ChEBI" id="CHEBI:30616"/>
    </ligand>
</feature>
<gene>
    <name evidence="8" type="ORF">HWQ67_18560</name>
</gene>
<evidence type="ECO:0000256" key="4">
    <source>
        <dbReference type="ARBA" id="ARBA00022840"/>
    </source>
</evidence>
<evidence type="ECO:0000313" key="8">
    <source>
        <dbReference type="EMBL" id="MBV6343576.1"/>
    </source>
</evidence>
<dbReference type="PANTHER" id="PTHR11070">
    <property type="entry name" value="UVRD / RECB / PCRA DNA HELICASE FAMILY MEMBER"/>
    <property type="match status" value="1"/>
</dbReference>
<name>A0ABS6S409_9BACT</name>
<evidence type="ECO:0000256" key="2">
    <source>
        <dbReference type="ARBA" id="ARBA00022801"/>
    </source>
</evidence>
<dbReference type="InterPro" id="IPR000212">
    <property type="entry name" value="DNA_helicase_UvrD/REP"/>
</dbReference>
<dbReference type="PANTHER" id="PTHR11070:SF2">
    <property type="entry name" value="ATP-DEPENDENT DNA HELICASE SRS2"/>
    <property type="match status" value="1"/>
</dbReference>
<feature type="domain" description="UvrD-like helicase ATP-binding" evidence="7">
    <location>
        <begin position="1"/>
        <end position="438"/>
    </location>
</feature>